<protein>
    <submittedName>
        <fullName evidence="1">Uncharacterized protein</fullName>
    </submittedName>
</protein>
<dbReference type="KEGG" id="scb:SCAB_32351"/>
<proteinExistence type="predicted"/>
<gene>
    <name evidence="1" type="ordered locus">SCAB_32351</name>
</gene>
<sequence>MAGQLSGPTFPPLTVSPHPRRLFVTTPEMTVGDLIDLLSACDRDAPVRQAMNPFFPMAHRLAQVVQSVDETGRTVVYLAEGRDEGAQLGHLPPGVAVALTWQGPVQAPPRRPRRSASGN</sequence>
<dbReference type="STRING" id="680198.SCAB_32351"/>
<evidence type="ECO:0000313" key="2">
    <source>
        <dbReference type="Proteomes" id="UP000001444"/>
    </source>
</evidence>
<dbReference type="EMBL" id="FN554889">
    <property type="protein sequence ID" value="CBG70336.1"/>
    <property type="molecule type" value="Genomic_DNA"/>
</dbReference>
<evidence type="ECO:0000313" key="1">
    <source>
        <dbReference type="EMBL" id="CBG70336.1"/>
    </source>
</evidence>
<keyword evidence="2" id="KW-1185">Reference proteome</keyword>
<organism evidence="1 2">
    <name type="scientific">Streptomyces scabiei (strain 87.22)</name>
    <dbReference type="NCBI Taxonomy" id="680198"/>
    <lineage>
        <taxon>Bacteria</taxon>
        <taxon>Bacillati</taxon>
        <taxon>Actinomycetota</taxon>
        <taxon>Actinomycetes</taxon>
        <taxon>Kitasatosporales</taxon>
        <taxon>Streptomycetaceae</taxon>
        <taxon>Streptomyces</taxon>
    </lineage>
</organism>
<dbReference type="AlphaFoldDB" id="C9ZDH7"/>
<reference evidence="1 2" key="1">
    <citation type="journal article" date="2010" name="Mol. Plant Microbe Interact.">
        <title>Streptomyces scabies 87-22 contains a coronafacic acid-like biosynthetic cluster that contributes to plant-microbe interactions.</title>
        <authorList>
            <person name="Bignell D.R."/>
            <person name="Seipke R.F."/>
            <person name="Huguet-Tapia J.C."/>
            <person name="Chambers A.H."/>
            <person name="Parry R.J."/>
            <person name="Loria R."/>
        </authorList>
    </citation>
    <scope>NUCLEOTIDE SEQUENCE [LARGE SCALE GENOMIC DNA]</scope>
    <source>
        <strain evidence="1 2">87.22</strain>
    </source>
</reference>
<dbReference type="eggNOG" id="ENOG5031KHS">
    <property type="taxonomic scope" value="Bacteria"/>
</dbReference>
<name>C9ZDH7_STRSW</name>
<dbReference type="Proteomes" id="UP000001444">
    <property type="component" value="Chromosome"/>
</dbReference>
<accession>C9ZDH7</accession>
<dbReference type="HOGENOM" id="CLU_166918_0_0_11"/>